<reference evidence="4" key="1">
    <citation type="journal article" date="2019" name="Int. J. Syst. Evol. Microbiol.">
        <title>The Global Catalogue of Microorganisms (GCM) 10K type strain sequencing project: providing services to taxonomists for standard genome sequencing and annotation.</title>
        <authorList>
            <consortium name="The Broad Institute Genomics Platform"/>
            <consortium name="The Broad Institute Genome Sequencing Center for Infectious Disease"/>
            <person name="Wu L."/>
            <person name="Ma J."/>
        </authorList>
    </citation>
    <scope>NUCLEOTIDE SEQUENCE [LARGE SCALE GENOMIC DNA]</scope>
    <source>
        <strain evidence="4">KACC 14249</strain>
    </source>
</reference>
<evidence type="ECO:0000256" key="1">
    <source>
        <dbReference type="SAM" id="MobiDB-lite"/>
    </source>
</evidence>
<feature type="compositionally biased region" description="Low complexity" evidence="1">
    <location>
        <begin position="148"/>
        <end position="159"/>
    </location>
</feature>
<dbReference type="RefSeq" id="WP_345716470.1">
    <property type="nucleotide sequence ID" value="NZ_BAABFP010000005.1"/>
</dbReference>
<feature type="region of interest" description="Disordered" evidence="1">
    <location>
        <begin position="49"/>
        <end position="159"/>
    </location>
</feature>
<keyword evidence="2" id="KW-0472">Membrane</keyword>
<evidence type="ECO:0000313" key="3">
    <source>
        <dbReference type="EMBL" id="MFC6005584.1"/>
    </source>
</evidence>
<evidence type="ECO:0000313" key="4">
    <source>
        <dbReference type="Proteomes" id="UP001596189"/>
    </source>
</evidence>
<dbReference type="EMBL" id="JBHSRD010000002">
    <property type="protein sequence ID" value="MFC6005584.1"/>
    <property type="molecule type" value="Genomic_DNA"/>
</dbReference>
<accession>A0ABW1J8W9</accession>
<protein>
    <submittedName>
        <fullName evidence="3">Uncharacterized protein</fullName>
    </submittedName>
</protein>
<comment type="caution">
    <text evidence="3">The sequence shown here is derived from an EMBL/GenBank/DDBJ whole genome shotgun (WGS) entry which is preliminary data.</text>
</comment>
<dbReference type="Proteomes" id="UP001596189">
    <property type="component" value="Unassembled WGS sequence"/>
</dbReference>
<feature type="transmembrane region" description="Helical" evidence="2">
    <location>
        <begin position="23"/>
        <end position="45"/>
    </location>
</feature>
<name>A0ABW1J8W9_9ACTN</name>
<evidence type="ECO:0000256" key="2">
    <source>
        <dbReference type="SAM" id="Phobius"/>
    </source>
</evidence>
<keyword evidence="4" id="KW-1185">Reference proteome</keyword>
<keyword evidence="2" id="KW-1133">Transmembrane helix</keyword>
<organism evidence="3 4">
    <name type="scientific">Angustibacter luteus</name>
    <dbReference type="NCBI Taxonomy" id="658456"/>
    <lineage>
        <taxon>Bacteria</taxon>
        <taxon>Bacillati</taxon>
        <taxon>Actinomycetota</taxon>
        <taxon>Actinomycetes</taxon>
        <taxon>Kineosporiales</taxon>
        <taxon>Kineosporiaceae</taxon>
    </lineage>
</organism>
<feature type="compositionally biased region" description="Low complexity" evidence="1">
    <location>
        <begin position="49"/>
        <end position="106"/>
    </location>
</feature>
<gene>
    <name evidence="3" type="ORF">ACFQDO_00435</name>
</gene>
<feature type="compositionally biased region" description="Low complexity" evidence="1">
    <location>
        <begin position="116"/>
        <end position="139"/>
    </location>
</feature>
<sequence>MTEGAQPTPTPEQPVAPRRRAALGWWVLGAFGLLAGLALVLGQLFHGPAAGQASAGSPTTPPTTSHAGGQTPSFSGTATPTGTPTGTPTASPTTTGAGSSTRSAGTGPVGSGSSGTGPRATASGSTTSRPSAPSTTRTSTPPPGGGPTITPSGPATGSPFTITVSGVDGPLVPGAPRTLTVQVHNPNSSTIRLLSLTASVGDPQHAGCSAAWVSVGSYAAAHAPLLLVGAGQSRPLSLPIVLTNLATVNQDGCKGVSFPLTFNGSATQVTP</sequence>
<proteinExistence type="predicted"/>
<keyword evidence="2" id="KW-0812">Transmembrane</keyword>